<dbReference type="Pfam" id="PF00903">
    <property type="entry name" value="Glyoxalase"/>
    <property type="match status" value="1"/>
</dbReference>
<organism evidence="2 3">
    <name type="scientific">Herpetosiphon gulosus</name>
    <dbReference type="NCBI Taxonomy" id="1973496"/>
    <lineage>
        <taxon>Bacteria</taxon>
        <taxon>Bacillati</taxon>
        <taxon>Chloroflexota</taxon>
        <taxon>Chloroflexia</taxon>
        <taxon>Herpetosiphonales</taxon>
        <taxon>Herpetosiphonaceae</taxon>
        <taxon>Herpetosiphon</taxon>
    </lineage>
</organism>
<dbReference type="Proteomes" id="UP001428290">
    <property type="component" value="Unassembled WGS sequence"/>
</dbReference>
<sequence length="138" mass="15433">MITKLSHATIYVLDHDVAYDFYVNKLGFDVRMDMKLDNGFRWLTVGPKTQPELDLVLFEVKEGGTMMSTEVVGQMRSVLQSGVVGPGVFQTADCHGAYIELQARGVEFVAPPQEQFYGIEATFKDPFGNTFSLTQPKM</sequence>
<dbReference type="PANTHER" id="PTHR36437">
    <property type="entry name" value="GLYOXALASE/BLEOMYCIN RESISTANCE PROTEIN/DIOXYGENASE"/>
    <property type="match status" value="1"/>
</dbReference>
<comment type="caution">
    <text evidence="2">The sequence shown here is derived from an EMBL/GenBank/DDBJ whole genome shotgun (WGS) entry which is preliminary data.</text>
</comment>
<dbReference type="Gene3D" id="3.10.180.10">
    <property type="entry name" value="2,3-Dihydroxybiphenyl 1,2-Dioxygenase, domain 1"/>
    <property type="match status" value="1"/>
</dbReference>
<evidence type="ECO:0000313" key="2">
    <source>
        <dbReference type="EMBL" id="GAA5528772.1"/>
    </source>
</evidence>
<evidence type="ECO:0000313" key="3">
    <source>
        <dbReference type="Proteomes" id="UP001428290"/>
    </source>
</evidence>
<dbReference type="RefSeq" id="WP_345722386.1">
    <property type="nucleotide sequence ID" value="NZ_BAABRU010000008.1"/>
</dbReference>
<proteinExistence type="predicted"/>
<dbReference type="EMBL" id="BAABRU010000008">
    <property type="protein sequence ID" value="GAA5528772.1"/>
    <property type="molecule type" value="Genomic_DNA"/>
</dbReference>
<dbReference type="SUPFAM" id="SSF54593">
    <property type="entry name" value="Glyoxalase/Bleomycin resistance protein/Dihydroxybiphenyl dioxygenase"/>
    <property type="match status" value="1"/>
</dbReference>
<dbReference type="PROSITE" id="PS51819">
    <property type="entry name" value="VOC"/>
    <property type="match status" value="1"/>
</dbReference>
<evidence type="ECO:0000259" key="1">
    <source>
        <dbReference type="PROSITE" id="PS51819"/>
    </source>
</evidence>
<protein>
    <recommendedName>
        <fullName evidence="1">VOC domain-containing protein</fullName>
    </recommendedName>
</protein>
<dbReference type="InterPro" id="IPR037523">
    <property type="entry name" value="VOC_core"/>
</dbReference>
<gene>
    <name evidence="2" type="ORF">Hgul01_02574</name>
</gene>
<dbReference type="InterPro" id="IPR029068">
    <property type="entry name" value="Glyas_Bleomycin-R_OHBP_Dase"/>
</dbReference>
<reference evidence="2 3" key="1">
    <citation type="submission" date="2024-02" db="EMBL/GenBank/DDBJ databases">
        <title>Herpetosiphon gulosus NBRC 112829.</title>
        <authorList>
            <person name="Ichikawa N."/>
            <person name="Katano-Makiyama Y."/>
            <person name="Hidaka K."/>
        </authorList>
    </citation>
    <scope>NUCLEOTIDE SEQUENCE [LARGE SCALE GENOMIC DNA]</scope>
    <source>
        <strain evidence="2 3">NBRC 112829</strain>
    </source>
</reference>
<name>A0ABP9X004_9CHLR</name>
<accession>A0ABP9X004</accession>
<dbReference type="InterPro" id="IPR004360">
    <property type="entry name" value="Glyas_Fos-R_dOase_dom"/>
</dbReference>
<keyword evidence="3" id="KW-1185">Reference proteome</keyword>
<dbReference type="PANTHER" id="PTHR36437:SF2">
    <property type="entry name" value="GLYOXALASE_BLEOMYCIN RESISTANCE PROTEIN_DIOXYGENASE"/>
    <property type="match status" value="1"/>
</dbReference>
<feature type="domain" description="VOC" evidence="1">
    <location>
        <begin position="4"/>
        <end position="136"/>
    </location>
</feature>